<protein>
    <recommendedName>
        <fullName evidence="3">Phage shock protein B</fullName>
    </recommendedName>
</protein>
<evidence type="ECO:0000313" key="1">
    <source>
        <dbReference type="EMBL" id="MDT9597555.1"/>
    </source>
</evidence>
<proteinExistence type="predicted"/>
<gene>
    <name evidence="1" type="ORF">RQX22_01150</name>
</gene>
<dbReference type="Proteomes" id="UP001259572">
    <property type="component" value="Unassembled WGS sequence"/>
</dbReference>
<dbReference type="EMBL" id="JAVUPU010000001">
    <property type="protein sequence ID" value="MDT9597555.1"/>
    <property type="molecule type" value="Genomic_DNA"/>
</dbReference>
<evidence type="ECO:0000313" key="2">
    <source>
        <dbReference type="Proteomes" id="UP001259572"/>
    </source>
</evidence>
<reference evidence="1 2" key="1">
    <citation type="submission" date="2023-05" db="EMBL/GenBank/DDBJ databases">
        <authorList>
            <person name="Guo Y."/>
        </authorList>
    </citation>
    <scope>NUCLEOTIDE SEQUENCE [LARGE SCALE GENOMIC DNA]</scope>
    <source>
        <strain evidence="1 2">GR2756</strain>
    </source>
</reference>
<name>A0ABU3Q2A9_9SPHN</name>
<keyword evidence="2" id="KW-1185">Reference proteome</keyword>
<evidence type="ECO:0008006" key="3">
    <source>
        <dbReference type="Google" id="ProtNLM"/>
    </source>
</evidence>
<accession>A0ABU3Q2A9</accession>
<sequence length="74" mass="7952">MTDPSFFAILSAGFLALALVSAAGLRAWRDWLSLKRLEIASHSHQTPSSASRIDLADLKERVGKLEAIASGDDV</sequence>
<comment type="caution">
    <text evidence="1">The sequence shown here is derived from an EMBL/GenBank/DDBJ whole genome shotgun (WGS) entry which is preliminary data.</text>
</comment>
<dbReference type="RefSeq" id="WP_315722874.1">
    <property type="nucleotide sequence ID" value="NZ_JAVUPU010000001.1"/>
</dbReference>
<organism evidence="1 2">
    <name type="scientific">Sphingosinicella rhizophila</name>
    <dbReference type="NCBI Taxonomy" id="3050082"/>
    <lineage>
        <taxon>Bacteria</taxon>
        <taxon>Pseudomonadati</taxon>
        <taxon>Pseudomonadota</taxon>
        <taxon>Alphaproteobacteria</taxon>
        <taxon>Sphingomonadales</taxon>
        <taxon>Sphingosinicellaceae</taxon>
        <taxon>Sphingosinicella</taxon>
    </lineage>
</organism>